<evidence type="ECO:0000313" key="3">
    <source>
        <dbReference type="EMBL" id="KAK6153214.1"/>
    </source>
</evidence>
<dbReference type="SMART" id="SM01115">
    <property type="entry name" value="cwf21"/>
    <property type="match status" value="1"/>
</dbReference>
<feature type="domain" description="CWF21" evidence="2">
    <location>
        <begin position="138"/>
        <end position="187"/>
    </location>
</feature>
<keyword evidence="4" id="KW-1185">Reference proteome</keyword>
<evidence type="ECO:0000313" key="4">
    <source>
        <dbReference type="Proteomes" id="UP001318860"/>
    </source>
</evidence>
<dbReference type="Proteomes" id="UP001318860">
    <property type="component" value="Unassembled WGS sequence"/>
</dbReference>
<protein>
    <recommendedName>
        <fullName evidence="2">CWF21 domain-containing protein</fullName>
    </recommendedName>
</protein>
<feature type="region of interest" description="Disordered" evidence="1">
    <location>
        <begin position="57"/>
        <end position="146"/>
    </location>
</feature>
<reference evidence="3 4" key="1">
    <citation type="journal article" date="2021" name="Comput. Struct. Biotechnol. J.">
        <title>De novo genome assembly of the potent medicinal plant Rehmannia glutinosa using nanopore technology.</title>
        <authorList>
            <person name="Ma L."/>
            <person name="Dong C."/>
            <person name="Song C."/>
            <person name="Wang X."/>
            <person name="Zheng X."/>
            <person name="Niu Y."/>
            <person name="Chen S."/>
            <person name="Feng W."/>
        </authorList>
    </citation>
    <scope>NUCLEOTIDE SEQUENCE [LARGE SCALE GENOMIC DNA]</scope>
    <source>
        <strain evidence="3">DH-2019</strain>
    </source>
</reference>
<dbReference type="Pfam" id="PF08312">
    <property type="entry name" value="cwf21"/>
    <property type="match status" value="1"/>
</dbReference>
<proteinExistence type="predicted"/>
<dbReference type="PANTHER" id="PTHR23140">
    <property type="entry name" value="RNA PROCESSING PROTEIN LD23810P"/>
    <property type="match status" value="1"/>
</dbReference>
<feature type="compositionally biased region" description="Basic and acidic residues" evidence="1">
    <location>
        <begin position="223"/>
        <end position="252"/>
    </location>
</feature>
<feature type="region of interest" description="Disordered" evidence="1">
    <location>
        <begin position="185"/>
        <end position="252"/>
    </location>
</feature>
<dbReference type="PANTHER" id="PTHR23140:SF0">
    <property type="entry name" value="U2 SNRNP-ASSOCIATED SURP MOTIF-CONTAINING PROTEIN"/>
    <property type="match status" value="1"/>
</dbReference>
<dbReference type="InterPro" id="IPR013170">
    <property type="entry name" value="mRNA_splic_Cwf21_dom"/>
</dbReference>
<accession>A0ABR0X403</accession>
<organism evidence="3 4">
    <name type="scientific">Rehmannia glutinosa</name>
    <name type="common">Chinese foxglove</name>
    <dbReference type="NCBI Taxonomy" id="99300"/>
    <lineage>
        <taxon>Eukaryota</taxon>
        <taxon>Viridiplantae</taxon>
        <taxon>Streptophyta</taxon>
        <taxon>Embryophyta</taxon>
        <taxon>Tracheophyta</taxon>
        <taxon>Spermatophyta</taxon>
        <taxon>Magnoliopsida</taxon>
        <taxon>eudicotyledons</taxon>
        <taxon>Gunneridae</taxon>
        <taxon>Pentapetalae</taxon>
        <taxon>asterids</taxon>
        <taxon>lamiids</taxon>
        <taxon>Lamiales</taxon>
        <taxon>Orobanchaceae</taxon>
        <taxon>Rehmannieae</taxon>
        <taxon>Rehmannia</taxon>
    </lineage>
</organism>
<sequence length="252" mass="28736">MKELLNLPSSIERRCAYKWVISGWWKRNDGSTATLSGRGGKQRGYELDDELKSHIAGQARVDTQVAGRSEGKNESILPSSKWAREDDESDAENDRSARELGLTYSSSGSENAGDGRNNTEEVELTTDASNSAHLDGGMNEEQRQKMRRLEVALMEYRESHEELGIKSSEEIERKVAIHRSRLQAEYGLLDSNANASGRKPSSSERRDVRDDSREPLKKRRRSESRSESPQRKLSRDRERERQRCEHGQRKTT</sequence>
<dbReference type="EMBL" id="JABTTQ020000006">
    <property type="protein sequence ID" value="KAK6153214.1"/>
    <property type="molecule type" value="Genomic_DNA"/>
</dbReference>
<name>A0ABR0X403_REHGL</name>
<dbReference type="InterPro" id="IPR051485">
    <property type="entry name" value="SR-CTD_assoc_factor"/>
</dbReference>
<dbReference type="CDD" id="cd21371">
    <property type="entry name" value="cwf21_RRC1-like"/>
    <property type="match status" value="1"/>
</dbReference>
<evidence type="ECO:0000256" key="1">
    <source>
        <dbReference type="SAM" id="MobiDB-lite"/>
    </source>
</evidence>
<dbReference type="InterPro" id="IPR047491">
    <property type="entry name" value="RRC1-like_cwf21"/>
</dbReference>
<comment type="caution">
    <text evidence="3">The sequence shown here is derived from an EMBL/GenBank/DDBJ whole genome shotgun (WGS) entry which is preliminary data.</text>
</comment>
<dbReference type="Gene3D" id="6.10.140.420">
    <property type="match status" value="1"/>
</dbReference>
<evidence type="ECO:0000259" key="2">
    <source>
        <dbReference type="SMART" id="SM01115"/>
    </source>
</evidence>
<feature type="compositionally biased region" description="Basic and acidic residues" evidence="1">
    <location>
        <begin position="201"/>
        <end position="215"/>
    </location>
</feature>
<gene>
    <name evidence="3" type="ORF">DH2020_012853</name>
</gene>